<evidence type="ECO:0008006" key="3">
    <source>
        <dbReference type="Google" id="ProtNLM"/>
    </source>
</evidence>
<name>A0A517Y5Z6_9BACT</name>
<dbReference type="Proteomes" id="UP000315017">
    <property type="component" value="Chromosome"/>
</dbReference>
<organism evidence="1 2">
    <name type="scientific">Anatilimnocola aggregata</name>
    <dbReference type="NCBI Taxonomy" id="2528021"/>
    <lineage>
        <taxon>Bacteria</taxon>
        <taxon>Pseudomonadati</taxon>
        <taxon>Planctomycetota</taxon>
        <taxon>Planctomycetia</taxon>
        <taxon>Pirellulales</taxon>
        <taxon>Pirellulaceae</taxon>
        <taxon>Anatilimnocola</taxon>
    </lineage>
</organism>
<dbReference type="InterPro" id="IPR041289">
    <property type="entry name" value="Bact_RF_family3"/>
</dbReference>
<dbReference type="RefSeq" id="WP_145084914.1">
    <property type="nucleotide sequence ID" value="NZ_CP036274.1"/>
</dbReference>
<keyword evidence="2" id="KW-1185">Reference proteome</keyword>
<evidence type="ECO:0000313" key="1">
    <source>
        <dbReference type="EMBL" id="QDU25640.1"/>
    </source>
</evidence>
<accession>A0A517Y5Z6</accession>
<protein>
    <recommendedName>
        <fullName evidence="3">Chemotaxis protein</fullName>
    </recommendedName>
</protein>
<sequence length="360" mass="39507">MLSRSELKAFQAKSAYPSVSILAPTHRTAPANKADPIKVKNLVSKAIARLQKEFKKREVAAVVNNLKELVKQVDWQHTLDGLALFASATESLAVNLPFKVKPRAIVDETFATRDLVYALNRAVPYRVLVLGHTTYFYDAWTTVLEEHTKAPFPFEHRGPGGAAKLPGGVGVNRSAIRDEAMRKYFRTVDEAVAKIQKASPLPLVVVGVERNLAFYREVTSQQASIVGMLAGNHEKTAPLALGKLVWPVFEAGATVRRTEALVQLDDAVSASRHASGIDQVWRAVVGGKVRVLLVEKNFKYPADISPEGDRLMPFTGNGPAALDDVVDEVIERVMEAGGEVYFYGEDDLEVHQKIAVVVRS</sequence>
<dbReference type="EMBL" id="CP036274">
    <property type="protein sequence ID" value="QDU25640.1"/>
    <property type="molecule type" value="Genomic_DNA"/>
</dbReference>
<dbReference type="Pfam" id="PF18845">
    <property type="entry name" value="baeRF_family3"/>
    <property type="match status" value="1"/>
</dbReference>
<evidence type="ECO:0000313" key="2">
    <source>
        <dbReference type="Proteomes" id="UP000315017"/>
    </source>
</evidence>
<dbReference type="AlphaFoldDB" id="A0A517Y5Z6"/>
<reference evidence="1 2" key="1">
    <citation type="submission" date="2019-02" db="EMBL/GenBank/DDBJ databases">
        <title>Deep-cultivation of Planctomycetes and their phenomic and genomic characterization uncovers novel biology.</title>
        <authorList>
            <person name="Wiegand S."/>
            <person name="Jogler M."/>
            <person name="Boedeker C."/>
            <person name="Pinto D."/>
            <person name="Vollmers J."/>
            <person name="Rivas-Marin E."/>
            <person name="Kohn T."/>
            <person name="Peeters S.H."/>
            <person name="Heuer A."/>
            <person name="Rast P."/>
            <person name="Oberbeckmann S."/>
            <person name="Bunk B."/>
            <person name="Jeske O."/>
            <person name="Meyerdierks A."/>
            <person name="Storesund J.E."/>
            <person name="Kallscheuer N."/>
            <person name="Luecker S."/>
            <person name="Lage O.M."/>
            <person name="Pohl T."/>
            <person name="Merkel B.J."/>
            <person name="Hornburger P."/>
            <person name="Mueller R.-W."/>
            <person name="Bruemmer F."/>
            <person name="Labrenz M."/>
            <person name="Spormann A.M."/>
            <person name="Op den Camp H."/>
            <person name="Overmann J."/>
            <person name="Amann R."/>
            <person name="Jetten M.S.M."/>
            <person name="Mascher T."/>
            <person name="Medema M.H."/>
            <person name="Devos D.P."/>
            <person name="Kaster A.-K."/>
            <person name="Ovreas L."/>
            <person name="Rohde M."/>
            <person name="Galperin M.Y."/>
            <person name="Jogler C."/>
        </authorList>
    </citation>
    <scope>NUCLEOTIDE SEQUENCE [LARGE SCALE GENOMIC DNA]</scope>
    <source>
        <strain evidence="1 2">ETA_A8</strain>
    </source>
</reference>
<dbReference type="OrthoDB" id="4393931at2"/>
<proteinExistence type="predicted"/>
<gene>
    <name evidence="1" type="ORF">ETAA8_07100</name>
</gene>
<dbReference type="KEGG" id="aagg:ETAA8_07100"/>